<feature type="transmembrane region" description="Helical" evidence="1">
    <location>
        <begin position="12"/>
        <end position="30"/>
    </location>
</feature>
<evidence type="ECO:0000256" key="1">
    <source>
        <dbReference type="SAM" id="Phobius"/>
    </source>
</evidence>
<accession>A0ABX0RE94</accession>
<dbReference type="RefSeq" id="WP_167017098.1">
    <property type="nucleotide sequence ID" value="NZ_VWXF01000009.1"/>
</dbReference>
<keyword evidence="1" id="KW-1133">Transmembrane helix</keyword>
<keyword evidence="1" id="KW-0472">Membrane</keyword>
<gene>
    <name evidence="2" type="ORF">F3J40_19005</name>
</gene>
<keyword evidence="3" id="KW-1185">Reference proteome</keyword>
<organism evidence="2 3">
    <name type="scientific">Candidatus Pantoea multigeneris</name>
    <dbReference type="NCBI Taxonomy" id="2608357"/>
    <lineage>
        <taxon>Bacteria</taxon>
        <taxon>Pseudomonadati</taxon>
        <taxon>Pseudomonadota</taxon>
        <taxon>Gammaproteobacteria</taxon>
        <taxon>Enterobacterales</taxon>
        <taxon>Erwiniaceae</taxon>
        <taxon>Pantoea</taxon>
    </lineage>
</organism>
<protein>
    <submittedName>
        <fullName evidence="2">Uncharacterized protein</fullName>
    </submittedName>
</protein>
<dbReference type="Proteomes" id="UP001515683">
    <property type="component" value="Unassembled WGS sequence"/>
</dbReference>
<name>A0ABX0RE94_9GAMM</name>
<evidence type="ECO:0000313" key="2">
    <source>
        <dbReference type="EMBL" id="NIF23671.1"/>
    </source>
</evidence>
<proteinExistence type="predicted"/>
<dbReference type="EMBL" id="VWXF01000009">
    <property type="protein sequence ID" value="NIF23671.1"/>
    <property type="molecule type" value="Genomic_DNA"/>
</dbReference>
<feature type="transmembrane region" description="Helical" evidence="1">
    <location>
        <begin position="36"/>
        <end position="59"/>
    </location>
</feature>
<comment type="caution">
    <text evidence="2">The sequence shown here is derived from an EMBL/GenBank/DDBJ whole genome shotgun (WGS) entry which is preliminary data.</text>
</comment>
<keyword evidence="1" id="KW-0812">Transmembrane</keyword>
<sequence>MKRFLANFLKEILSVSFAYIVAIVLFVLSYLFIPDYWFVCGIFATLAAAVFDAFVIPAIKKKL</sequence>
<evidence type="ECO:0000313" key="3">
    <source>
        <dbReference type="Proteomes" id="UP001515683"/>
    </source>
</evidence>
<reference evidence="2 3" key="1">
    <citation type="journal article" date="2019" name="bioRxiv">
        <title>Bacteria contribute to plant secondary compound degradation in a generalist herbivore system.</title>
        <authorList>
            <person name="Francoeur C.B."/>
            <person name="Khadempour L."/>
            <person name="Moreira-Soto R.D."/>
            <person name="Gotting K."/>
            <person name="Book A.J."/>
            <person name="Pinto-Tomas A.A."/>
            <person name="Keefover-Ring K."/>
            <person name="Currie C.R."/>
        </authorList>
    </citation>
    <scope>NUCLEOTIDE SEQUENCE [LARGE SCALE GENOMIC DNA]</scope>
    <source>
        <strain evidence="2">Acro-835</strain>
    </source>
</reference>